<dbReference type="EMBL" id="QTSX02002222">
    <property type="protein sequence ID" value="KAJ9077082.1"/>
    <property type="molecule type" value="Genomic_DNA"/>
</dbReference>
<evidence type="ECO:0000313" key="2">
    <source>
        <dbReference type="Proteomes" id="UP001165960"/>
    </source>
</evidence>
<name>A0ACC2TRE8_9FUNG</name>
<evidence type="ECO:0000313" key="1">
    <source>
        <dbReference type="EMBL" id="KAJ9077082.1"/>
    </source>
</evidence>
<gene>
    <name evidence="1" type="ORF">DSO57_1020063</name>
</gene>
<organism evidence="1 2">
    <name type="scientific">Entomophthora muscae</name>
    <dbReference type="NCBI Taxonomy" id="34485"/>
    <lineage>
        <taxon>Eukaryota</taxon>
        <taxon>Fungi</taxon>
        <taxon>Fungi incertae sedis</taxon>
        <taxon>Zoopagomycota</taxon>
        <taxon>Entomophthoromycotina</taxon>
        <taxon>Entomophthoromycetes</taxon>
        <taxon>Entomophthorales</taxon>
        <taxon>Entomophthoraceae</taxon>
        <taxon>Entomophthora</taxon>
    </lineage>
</organism>
<dbReference type="Proteomes" id="UP001165960">
    <property type="component" value="Unassembled WGS sequence"/>
</dbReference>
<accession>A0ACC2TRE8</accession>
<reference evidence="1" key="1">
    <citation type="submission" date="2022-04" db="EMBL/GenBank/DDBJ databases">
        <title>Genome of the entomopathogenic fungus Entomophthora muscae.</title>
        <authorList>
            <person name="Elya C."/>
            <person name="Lovett B.R."/>
            <person name="Lee E."/>
            <person name="Macias A.M."/>
            <person name="Hajek A.E."/>
            <person name="De Bivort B.L."/>
            <person name="Kasson M.T."/>
            <person name="De Fine Licht H.H."/>
            <person name="Stajich J.E."/>
        </authorList>
    </citation>
    <scope>NUCLEOTIDE SEQUENCE</scope>
    <source>
        <strain evidence="1">Berkeley</strain>
    </source>
</reference>
<sequence>MSLSRSWITLPSLVVTNNKLLFTMLIEKPQLQDLNPNTLRATSPQDQPPADFWAQTRAVFDFRESPKS</sequence>
<comment type="caution">
    <text evidence="1">The sequence shown here is derived from an EMBL/GenBank/DDBJ whole genome shotgun (WGS) entry which is preliminary data.</text>
</comment>
<protein>
    <submittedName>
        <fullName evidence="1">Uncharacterized protein</fullName>
    </submittedName>
</protein>
<proteinExistence type="predicted"/>
<keyword evidence="2" id="KW-1185">Reference proteome</keyword>